<reference evidence="2 3" key="1">
    <citation type="submission" date="2019-07" db="EMBL/GenBank/DDBJ databases">
        <title>Genomic Encyclopedia of Type Strains, Phase I: the one thousand microbial genomes (KMG-I) project.</title>
        <authorList>
            <person name="Kyrpides N."/>
        </authorList>
    </citation>
    <scope>NUCLEOTIDE SEQUENCE [LARGE SCALE GENOMIC DNA]</scope>
    <source>
        <strain evidence="2 3">DSM 13558</strain>
    </source>
</reference>
<gene>
    <name evidence="2" type="ORF">LY60_03311</name>
</gene>
<proteinExistence type="predicted"/>
<dbReference type="Gene3D" id="3.60.21.10">
    <property type="match status" value="1"/>
</dbReference>
<dbReference type="InterPro" id="IPR004843">
    <property type="entry name" value="Calcineurin-like_PHP"/>
</dbReference>
<dbReference type="InterPro" id="IPR029052">
    <property type="entry name" value="Metallo-depent_PP-like"/>
</dbReference>
<dbReference type="Pfam" id="PF00149">
    <property type="entry name" value="Metallophos"/>
    <property type="match status" value="1"/>
</dbReference>
<evidence type="ECO:0000259" key="1">
    <source>
        <dbReference type="Pfam" id="PF00149"/>
    </source>
</evidence>
<evidence type="ECO:0000313" key="3">
    <source>
        <dbReference type="Proteomes" id="UP000315343"/>
    </source>
</evidence>
<dbReference type="Proteomes" id="UP000315343">
    <property type="component" value="Unassembled WGS sequence"/>
</dbReference>
<organism evidence="2 3">
    <name type="scientific">Sedimentibacter saalensis</name>
    <dbReference type="NCBI Taxonomy" id="130788"/>
    <lineage>
        <taxon>Bacteria</taxon>
        <taxon>Bacillati</taxon>
        <taxon>Bacillota</taxon>
        <taxon>Tissierellia</taxon>
        <taxon>Sedimentibacter</taxon>
    </lineage>
</organism>
<name>A0A562J3F8_9FIRM</name>
<dbReference type="OrthoDB" id="2111073at2"/>
<dbReference type="EMBL" id="VLKH01000012">
    <property type="protein sequence ID" value="TWH77801.1"/>
    <property type="molecule type" value="Genomic_DNA"/>
</dbReference>
<dbReference type="SUPFAM" id="SSF56300">
    <property type="entry name" value="Metallo-dependent phosphatases"/>
    <property type="match status" value="1"/>
</dbReference>
<dbReference type="RefSeq" id="WP_145086292.1">
    <property type="nucleotide sequence ID" value="NZ_VLKH01000012.1"/>
</dbReference>
<dbReference type="AlphaFoldDB" id="A0A562J3F8"/>
<accession>A0A562J3F8</accession>
<protein>
    <submittedName>
        <fullName evidence="2">Putative phosphodiesterase</fullName>
    </submittedName>
</protein>
<evidence type="ECO:0000313" key="2">
    <source>
        <dbReference type="EMBL" id="TWH77801.1"/>
    </source>
</evidence>
<dbReference type="GO" id="GO:0016787">
    <property type="term" value="F:hydrolase activity"/>
    <property type="evidence" value="ECO:0007669"/>
    <property type="project" value="InterPro"/>
</dbReference>
<sequence>MKFIKDLYERLLFMFDYPYISKELLDEIKGPILLHISDTPVDIYGYIFRIIEILKPQYIVHTGDMADNIKLEIYKYKMDSYCKGVAKLIDGVEKNKFSKIYYVLGNHDDYETVSNLTDRGIILNDGILTIEGYTFSVSHYYKENLNDVDFNLYGHSFEPSHYKKGATVGLNGLLNINIIDLSNKRVFQLDYPSGTDTSRGMKLKRIGL</sequence>
<keyword evidence="3" id="KW-1185">Reference proteome</keyword>
<feature type="domain" description="Calcineurin-like phosphoesterase" evidence="1">
    <location>
        <begin position="34"/>
        <end position="144"/>
    </location>
</feature>
<comment type="caution">
    <text evidence="2">The sequence shown here is derived from an EMBL/GenBank/DDBJ whole genome shotgun (WGS) entry which is preliminary data.</text>
</comment>